<dbReference type="InterPro" id="IPR011333">
    <property type="entry name" value="SKP1/BTB/POZ_sf"/>
</dbReference>
<dbReference type="AlphaFoldDB" id="A0A1X7S673"/>
<proteinExistence type="predicted"/>
<keyword evidence="2" id="KW-1185">Reference proteome</keyword>
<dbReference type="EMBL" id="LT853702">
    <property type="protein sequence ID" value="SMQ55183.1"/>
    <property type="molecule type" value="Genomic_DNA"/>
</dbReference>
<evidence type="ECO:0000313" key="1">
    <source>
        <dbReference type="EMBL" id="SMQ55183.1"/>
    </source>
</evidence>
<dbReference type="STRING" id="1276538.A0A1X7S673"/>
<dbReference type="Gene3D" id="3.30.710.10">
    <property type="entry name" value="Potassium Channel Kv1.1, Chain A"/>
    <property type="match status" value="1"/>
</dbReference>
<dbReference type="PANTHER" id="PTHR47843">
    <property type="entry name" value="BTB DOMAIN-CONTAINING PROTEIN-RELATED"/>
    <property type="match status" value="1"/>
</dbReference>
<reference evidence="1 2" key="1">
    <citation type="submission" date="2016-06" db="EMBL/GenBank/DDBJ databases">
        <authorList>
            <person name="Kjaerup R.B."/>
            <person name="Dalgaard T.S."/>
            <person name="Juul-Madsen H.R."/>
        </authorList>
    </citation>
    <scope>NUCLEOTIDE SEQUENCE [LARGE SCALE GENOMIC DNA]</scope>
</reference>
<accession>A0A1X7S673</accession>
<evidence type="ECO:0000313" key="2">
    <source>
        <dbReference type="Proteomes" id="UP000215127"/>
    </source>
</evidence>
<dbReference type="PANTHER" id="PTHR47843:SF2">
    <property type="entry name" value="BTB DOMAIN-CONTAINING PROTEIN"/>
    <property type="match status" value="1"/>
</dbReference>
<gene>
    <name evidence="1" type="ORF">ZT3D7_G10338</name>
</gene>
<name>A0A1X7S673_ZYMT9</name>
<dbReference type="Proteomes" id="UP000215127">
    <property type="component" value="Chromosome 11"/>
</dbReference>
<protein>
    <recommendedName>
        <fullName evidence="3">BTB domain-containing protein</fullName>
    </recommendedName>
</protein>
<organism evidence="1 2">
    <name type="scientific">Zymoseptoria tritici (strain ST99CH_3D7)</name>
    <dbReference type="NCBI Taxonomy" id="1276538"/>
    <lineage>
        <taxon>Eukaryota</taxon>
        <taxon>Fungi</taxon>
        <taxon>Dikarya</taxon>
        <taxon>Ascomycota</taxon>
        <taxon>Pezizomycotina</taxon>
        <taxon>Dothideomycetes</taxon>
        <taxon>Dothideomycetidae</taxon>
        <taxon>Mycosphaerellales</taxon>
        <taxon>Mycosphaerellaceae</taxon>
        <taxon>Zymoseptoria</taxon>
    </lineage>
</organism>
<evidence type="ECO:0008006" key="3">
    <source>
        <dbReference type="Google" id="ProtNLM"/>
    </source>
</evidence>
<sequence>MVDMEELIDNLLKKPRLISISIGGSSDAVQVQQQFLQNLSPYFANALKHDRFKEGREGVLNFPEDDMDVWKTLLHWIFCRELPDFLVPESNKLTKDNLLLAVRCWTTGDKYGIASFQDTIILRILRHLDAMQDEELGKILEVEVVLTAFERTVSGSILREIFTDYMVSTMYGIGSGKADAPRQPSDSTLMSLDVLDGTGFFPAMTAKRTLFDRRGSGGFKWWNHPSRKNDDPRWLKCFLAYDGFKFKC</sequence>